<dbReference type="Pfam" id="PF12833">
    <property type="entry name" value="HTH_18"/>
    <property type="match status" value="1"/>
</dbReference>
<evidence type="ECO:0000313" key="6">
    <source>
        <dbReference type="Proteomes" id="UP000198984"/>
    </source>
</evidence>
<dbReference type="Gene3D" id="1.10.10.60">
    <property type="entry name" value="Homeodomain-like"/>
    <property type="match status" value="2"/>
</dbReference>
<dbReference type="SUPFAM" id="SSF46689">
    <property type="entry name" value="Homeodomain-like"/>
    <property type="match status" value="1"/>
</dbReference>
<feature type="domain" description="HTH araC/xylS-type" evidence="4">
    <location>
        <begin position="198"/>
        <end position="296"/>
    </location>
</feature>
<dbReference type="AlphaFoldDB" id="A0A1H8K339"/>
<dbReference type="InterPro" id="IPR009057">
    <property type="entry name" value="Homeodomain-like_sf"/>
</dbReference>
<accession>A0A1H8K339</accession>
<proteinExistence type="predicted"/>
<protein>
    <submittedName>
        <fullName evidence="5">AraC-type DNA-binding protein</fullName>
    </submittedName>
</protein>
<dbReference type="Proteomes" id="UP000198984">
    <property type="component" value="Unassembled WGS sequence"/>
</dbReference>
<dbReference type="InterPro" id="IPR003313">
    <property type="entry name" value="AraC-bd"/>
</dbReference>
<keyword evidence="1" id="KW-0805">Transcription regulation</keyword>
<dbReference type="SUPFAM" id="SSF51215">
    <property type="entry name" value="Regulatory protein AraC"/>
    <property type="match status" value="1"/>
</dbReference>
<sequence length="302" mass="34999">MFVLIGSNIPAMARDAQKIPSYPLELEQQPAAQFNIRRVLRSGYDERKWVASPHRHNFYFLALVQQGHGKHLIDFKEYTLAPNTLNIISPHQVHHVHEQPDAGQTVKGIVLAFTKDFVHPHPLLDNIEWMEGQLHLDETELQLLLNLCEQMLAEFEAAQPMSDRIIKNYLDILFSCINRMMQTRETTLQLSNDARIVKTLQQLIHQHFREQKSAGEYAALLNLSSGYLSGIVKKQTGKSPSQLIADRVILEAKRLLVHTTDSVKEIAYLLNFNEATYFYRFFKKYTGQTPEHFRDEIRKKYS</sequence>
<evidence type="ECO:0000259" key="4">
    <source>
        <dbReference type="PROSITE" id="PS01124"/>
    </source>
</evidence>
<evidence type="ECO:0000256" key="3">
    <source>
        <dbReference type="ARBA" id="ARBA00023163"/>
    </source>
</evidence>
<evidence type="ECO:0000256" key="2">
    <source>
        <dbReference type="ARBA" id="ARBA00023125"/>
    </source>
</evidence>
<dbReference type="EMBL" id="FOBB01000014">
    <property type="protein sequence ID" value="SEN87469.1"/>
    <property type="molecule type" value="Genomic_DNA"/>
</dbReference>
<reference evidence="5 6" key="1">
    <citation type="submission" date="2016-10" db="EMBL/GenBank/DDBJ databases">
        <authorList>
            <person name="de Groot N.N."/>
        </authorList>
    </citation>
    <scope>NUCLEOTIDE SEQUENCE [LARGE SCALE GENOMIC DNA]</scope>
    <source>
        <strain evidence="5 6">DSM 21039</strain>
    </source>
</reference>
<organism evidence="5 6">
    <name type="scientific">Chitinophaga rupis</name>
    <dbReference type="NCBI Taxonomy" id="573321"/>
    <lineage>
        <taxon>Bacteria</taxon>
        <taxon>Pseudomonadati</taxon>
        <taxon>Bacteroidota</taxon>
        <taxon>Chitinophagia</taxon>
        <taxon>Chitinophagales</taxon>
        <taxon>Chitinophagaceae</taxon>
        <taxon>Chitinophaga</taxon>
    </lineage>
</organism>
<gene>
    <name evidence="5" type="ORF">SAMN04488505_11414</name>
</gene>
<keyword evidence="6" id="KW-1185">Reference proteome</keyword>
<dbReference type="OrthoDB" id="2585681at2"/>
<dbReference type="PANTHER" id="PTHR43280:SF32">
    <property type="entry name" value="TRANSCRIPTIONAL REGULATORY PROTEIN"/>
    <property type="match status" value="1"/>
</dbReference>
<dbReference type="PROSITE" id="PS01124">
    <property type="entry name" value="HTH_ARAC_FAMILY_2"/>
    <property type="match status" value="1"/>
</dbReference>
<dbReference type="STRING" id="573321.SAMN04488505_11414"/>
<dbReference type="GO" id="GO:0043565">
    <property type="term" value="F:sequence-specific DNA binding"/>
    <property type="evidence" value="ECO:0007669"/>
    <property type="project" value="InterPro"/>
</dbReference>
<name>A0A1H8K339_9BACT</name>
<dbReference type="InterPro" id="IPR018060">
    <property type="entry name" value="HTH_AraC"/>
</dbReference>
<dbReference type="RefSeq" id="WP_089921202.1">
    <property type="nucleotide sequence ID" value="NZ_FOBB01000014.1"/>
</dbReference>
<dbReference type="Pfam" id="PF02311">
    <property type="entry name" value="AraC_binding"/>
    <property type="match status" value="1"/>
</dbReference>
<dbReference type="SMART" id="SM00342">
    <property type="entry name" value="HTH_ARAC"/>
    <property type="match status" value="1"/>
</dbReference>
<evidence type="ECO:0000256" key="1">
    <source>
        <dbReference type="ARBA" id="ARBA00023015"/>
    </source>
</evidence>
<evidence type="ECO:0000313" key="5">
    <source>
        <dbReference type="EMBL" id="SEN87469.1"/>
    </source>
</evidence>
<keyword evidence="3" id="KW-0804">Transcription</keyword>
<dbReference type="GO" id="GO:0003700">
    <property type="term" value="F:DNA-binding transcription factor activity"/>
    <property type="evidence" value="ECO:0007669"/>
    <property type="project" value="InterPro"/>
</dbReference>
<dbReference type="PANTHER" id="PTHR43280">
    <property type="entry name" value="ARAC-FAMILY TRANSCRIPTIONAL REGULATOR"/>
    <property type="match status" value="1"/>
</dbReference>
<dbReference type="InterPro" id="IPR037923">
    <property type="entry name" value="HTH-like"/>
</dbReference>
<keyword evidence="2 5" id="KW-0238">DNA-binding</keyword>